<feature type="transmembrane region" description="Helical" evidence="5">
    <location>
        <begin position="305"/>
        <end position="323"/>
    </location>
</feature>
<keyword evidence="2 5" id="KW-0812">Transmembrane</keyword>
<feature type="transmembrane region" description="Helical" evidence="5">
    <location>
        <begin position="220"/>
        <end position="239"/>
    </location>
</feature>
<evidence type="ECO:0000256" key="4">
    <source>
        <dbReference type="ARBA" id="ARBA00023136"/>
    </source>
</evidence>
<evidence type="ECO:0000256" key="2">
    <source>
        <dbReference type="ARBA" id="ARBA00022692"/>
    </source>
</evidence>
<reference evidence="7" key="1">
    <citation type="journal article" date="2020" name="Stud. Mycol.">
        <title>101 Dothideomycetes genomes: a test case for predicting lifestyles and emergence of pathogens.</title>
        <authorList>
            <person name="Haridas S."/>
            <person name="Albert R."/>
            <person name="Binder M."/>
            <person name="Bloem J."/>
            <person name="Labutti K."/>
            <person name="Salamov A."/>
            <person name="Andreopoulos B."/>
            <person name="Baker S."/>
            <person name="Barry K."/>
            <person name="Bills G."/>
            <person name="Bluhm B."/>
            <person name="Cannon C."/>
            <person name="Castanera R."/>
            <person name="Culley D."/>
            <person name="Daum C."/>
            <person name="Ezra D."/>
            <person name="Gonzalez J."/>
            <person name="Henrissat B."/>
            <person name="Kuo A."/>
            <person name="Liang C."/>
            <person name="Lipzen A."/>
            <person name="Lutzoni F."/>
            <person name="Magnuson J."/>
            <person name="Mondo S."/>
            <person name="Nolan M."/>
            <person name="Ohm R."/>
            <person name="Pangilinan J."/>
            <person name="Park H.-J."/>
            <person name="Ramirez L."/>
            <person name="Alfaro M."/>
            <person name="Sun H."/>
            <person name="Tritt A."/>
            <person name="Yoshinaga Y."/>
            <person name="Zwiers L.-H."/>
            <person name="Turgeon B."/>
            <person name="Goodwin S."/>
            <person name="Spatafora J."/>
            <person name="Crous P."/>
            <person name="Grigoriev I."/>
        </authorList>
    </citation>
    <scope>NUCLEOTIDE SEQUENCE</scope>
    <source>
        <strain evidence="7">CBS 130266</strain>
    </source>
</reference>
<proteinExistence type="predicted"/>
<keyword evidence="8" id="KW-1185">Reference proteome</keyword>
<evidence type="ECO:0000259" key="6">
    <source>
        <dbReference type="Pfam" id="PF00892"/>
    </source>
</evidence>
<evidence type="ECO:0000256" key="5">
    <source>
        <dbReference type="SAM" id="Phobius"/>
    </source>
</evidence>
<feature type="transmembrane region" description="Helical" evidence="5">
    <location>
        <begin position="251"/>
        <end position="273"/>
    </location>
</feature>
<name>A0A9P4TYN1_9PEZI</name>
<dbReference type="PANTHER" id="PTHR22911:SF6">
    <property type="entry name" value="SOLUTE CARRIER FAMILY 35 MEMBER G1"/>
    <property type="match status" value="1"/>
</dbReference>
<evidence type="ECO:0000313" key="8">
    <source>
        <dbReference type="Proteomes" id="UP000800235"/>
    </source>
</evidence>
<dbReference type="InterPro" id="IPR000620">
    <property type="entry name" value="EamA_dom"/>
</dbReference>
<feature type="transmembrane region" description="Helical" evidence="5">
    <location>
        <begin position="280"/>
        <end position="299"/>
    </location>
</feature>
<feature type="transmembrane region" description="Helical" evidence="5">
    <location>
        <begin position="144"/>
        <end position="165"/>
    </location>
</feature>
<evidence type="ECO:0000256" key="1">
    <source>
        <dbReference type="ARBA" id="ARBA00004141"/>
    </source>
</evidence>
<feature type="transmembrane region" description="Helical" evidence="5">
    <location>
        <begin position="112"/>
        <end position="135"/>
    </location>
</feature>
<gene>
    <name evidence="7" type="ORF">EJ08DRAFT_670408</name>
</gene>
<comment type="subcellular location">
    <subcellularLocation>
        <location evidence="1">Membrane</location>
        <topology evidence="1">Multi-pass membrane protein</topology>
    </subcellularLocation>
</comment>
<dbReference type="OrthoDB" id="306876at2759"/>
<organism evidence="7 8">
    <name type="scientific">Tothia fuscella</name>
    <dbReference type="NCBI Taxonomy" id="1048955"/>
    <lineage>
        <taxon>Eukaryota</taxon>
        <taxon>Fungi</taxon>
        <taxon>Dikarya</taxon>
        <taxon>Ascomycota</taxon>
        <taxon>Pezizomycotina</taxon>
        <taxon>Dothideomycetes</taxon>
        <taxon>Pleosporomycetidae</taxon>
        <taxon>Venturiales</taxon>
        <taxon>Cylindrosympodiaceae</taxon>
        <taxon>Tothia</taxon>
    </lineage>
</organism>
<dbReference type="Pfam" id="PF00892">
    <property type="entry name" value="EamA"/>
    <property type="match status" value="2"/>
</dbReference>
<feature type="domain" description="EamA" evidence="6">
    <location>
        <begin position="24"/>
        <end position="158"/>
    </location>
</feature>
<dbReference type="PANTHER" id="PTHR22911">
    <property type="entry name" value="ACYL-MALONYL CONDENSING ENZYME-RELATED"/>
    <property type="match status" value="1"/>
</dbReference>
<comment type="caution">
    <text evidence="7">The sequence shown here is derived from an EMBL/GenBank/DDBJ whole genome shotgun (WGS) entry which is preliminary data.</text>
</comment>
<dbReference type="InterPro" id="IPR037185">
    <property type="entry name" value="EmrE-like"/>
</dbReference>
<feature type="transmembrane region" description="Helical" evidence="5">
    <location>
        <begin position="55"/>
        <end position="74"/>
    </location>
</feature>
<feature type="transmembrane region" description="Helical" evidence="5">
    <location>
        <begin position="21"/>
        <end position="43"/>
    </location>
</feature>
<dbReference type="EMBL" id="MU007038">
    <property type="protein sequence ID" value="KAF2430476.1"/>
    <property type="molecule type" value="Genomic_DNA"/>
</dbReference>
<sequence>MTSLHAKPISMSWSERWEDSKGMALVLTSEMFGTAMAAAARLLEMGEDGMTTLQIIFVRFGITLCLSTLYMYLNSIPDFPFGKREVRGLLVLRGLGGFVGVFGFYYSLRYIAIAEALILSFLIPMFTAYACSFFFKQAFDKRQLYAGLVSFLGVILIARPDKLWFDAPNLHEDQDVPSVTPFQHLSAVIMVLISDLGATTAFTSIRVIGSRAHPLLSVNYYAIASTVLSGPFLFIPILPSEFRLPYSQREWSLLVGIGVFGFGLQFLMTAGLVKDKSPRATNMMYSSVVFGLGMDWLIWGVVPGWSSWVGGAIVALATLWVALQKPAVRGKQEYDIVRTEEDEV</sequence>
<protein>
    <recommendedName>
        <fullName evidence="6">EamA domain-containing protein</fullName>
    </recommendedName>
</protein>
<dbReference type="AlphaFoldDB" id="A0A9P4TYN1"/>
<accession>A0A9P4TYN1</accession>
<evidence type="ECO:0000313" key="7">
    <source>
        <dbReference type="EMBL" id="KAF2430476.1"/>
    </source>
</evidence>
<dbReference type="SUPFAM" id="SSF103481">
    <property type="entry name" value="Multidrug resistance efflux transporter EmrE"/>
    <property type="match status" value="2"/>
</dbReference>
<feature type="transmembrane region" description="Helical" evidence="5">
    <location>
        <begin position="86"/>
        <end position="106"/>
    </location>
</feature>
<dbReference type="Proteomes" id="UP000800235">
    <property type="component" value="Unassembled WGS sequence"/>
</dbReference>
<keyword evidence="4 5" id="KW-0472">Membrane</keyword>
<feature type="domain" description="EamA" evidence="6">
    <location>
        <begin position="186"/>
        <end position="321"/>
    </location>
</feature>
<feature type="transmembrane region" description="Helical" evidence="5">
    <location>
        <begin position="185"/>
        <end position="208"/>
    </location>
</feature>
<keyword evidence="3 5" id="KW-1133">Transmembrane helix</keyword>
<dbReference type="GO" id="GO:0016020">
    <property type="term" value="C:membrane"/>
    <property type="evidence" value="ECO:0007669"/>
    <property type="project" value="UniProtKB-SubCell"/>
</dbReference>
<evidence type="ECO:0000256" key="3">
    <source>
        <dbReference type="ARBA" id="ARBA00022989"/>
    </source>
</evidence>